<protein>
    <submittedName>
        <fullName evidence="3">Uncharacterized protein</fullName>
    </submittedName>
</protein>
<keyword evidence="2" id="KW-0472">Membrane</keyword>
<accession>A0A2R6NH00</accession>
<feature type="region of interest" description="Disordered" evidence="1">
    <location>
        <begin position="255"/>
        <end position="279"/>
    </location>
</feature>
<comment type="caution">
    <text evidence="3">The sequence shown here is derived from an EMBL/GenBank/DDBJ whole genome shotgun (WGS) entry which is preliminary data.</text>
</comment>
<sequence>MANDVAKAQLIDQFMTAVVYGIYLVTLGMTISVLFWGRMGQKRRNWPLIFVMALMFIFATFDVAFGLQHNLDAFIYYTGPGGATAAFEDISNWVNVMKARLIVWRIWSIDKESTRMTSLSTLKGGSSKLARVIRIVVESALLYTTLVLMTTVADVIGSNAIYPLAETVRFSWILPNFEYVDQMYGTQMVVVIGISFNLIIIRVDKGIAVGPGTYVETSPSIPLNLRRGPTHHTTTYGMEVEVDVAVLRDSGDMGRVHGDQCTSDTTKGSITEDATKYEV</sequence>
<keyword evidence="4" id="KW-1185">Reference proteome</keyword>
<feature type="transmembrane region" description="Helical" evidence="2">
    <location>
        <begin position="74"/>
        <end position="96"/>
    </location>
</feature>
<evidence type="ECO:0000313" key="4">
    <source>
        <dbReference type="Proteomes" id="UP000186601"/>
    </source>
</evidence>
<name>A0A2R6NH00_9APHY</name>
<evidence type="ECO:0000256" key="1">
    <source>
        <dbReference type="SAM" id="MobiDB-lite"/>
    </source>
</evidence>
<reference evidence="3 4" key="1">
    <citation type="submission" date="2018-02" db="EMBL/GenBank/DDBJ databases">
        <title>Genome sequence of the basidiomycete white-rot fungus Phlebia centrifuga.</title>
        <authorList>
            <person name="Granchi Z."/>
            <person name="Peng M."/>
            <person name="de Vries R.P."/>
            <person name="Hilden K."/>
            <person name="Makela M.R."/>
            <person name="Grigoriev I."/>
            <person name="Riley R."/>
        </authorList>
    </citation>
    <scope>NUCLEOTIDE SEQUENCE [LARGE SCALE GENOMIC DNA]</scope>
    <source>
        <strain evidence="3 4">FBCC195</strain>
    </source>
</reference>
<evidence type="ECO:0000256" key="2">
    <source>
        <dbReference type="SAM" id="Phobius"/>
    </source>
</evidence>
<feature type="transmembrane region" description="Helical" evidence="2">
    <location>
        <begin position="17"/>
        <end position="36"/>
    </location>
</feature>
<feature type="transmembrane region" description="Helical" evidence="2">
    <location>
        <begin position="140"/>
        <end position="162"/>
    </location>
</feature>
<dbReference type="EMBL" id="MLYV02001259">
    <property type="protein sequence ID" value="PSR71613.1"/>
    <property type="molecule type" value="Genomic_DNA"/>
</dbReference>
<proteinExistence type="predicted"/>
<feature type="transmembrane region" description="Helical" evidence="2">
    <location>
        <begin position="182"/>
        <end position="201"/>
    </location>
</feature>
<keyword evidence="2" id="KW-1133">Transmembrane helix</keyword>
<feature type="compositionally biased region" description="Polar residues" evidence="1">
    <location>
        <begin position="260"/>
        <end position="269"/>
    </location>
</feature>
<keyword evidence="2" id="KW-0812">Transmembrane</keyword>
<organism evidence="3 4">
    <name type="scientific">Hermanssonia centrifuga</name>
    <dbReference type="NCBI Taxonomy" id="98765"/>
    <lineage>
        <taxon>Eukaryota</taxon>
        <taxon>Fungi</taxon>
        <taxon>Dikarya</taxon>
        <taxon>Basidiomycota</taxon>
        <taxon>Agaricomycotina</taxon>
        <taxon>Agaricomycetes</taxon>
        <taxon>Polyporales</taxon>
        <taxon>Meruliaceae</taxon>
        <taxon>Hermanssonia</taxon>
    </lineage>
</organism>
<feature type="transmembrane region" description="Helical" evidence="2">
    <location>
        <begin position="48"/>
        <end position="68"/>
    </location>
</feature>
<gene>
    <name evidence="3" type="ORF">PHLCEN_2v12466</name>
</gene>
<dbReference type="Proteomes" id="UP000186601">
    <property type="component" value="Unassembled WGS sequence"/>
</dbReference>
<evidence type="ECO:0000313" key="3">
    <source>
        <dbReference type="EMBL" id="PSR71613.1"/>
    </source>
</evidence>
<dbReference type="OrthoDB" id="3357408at2759"/>
<dbReference type="AlphaFoldDB" id="A0A2R6NH00"/>